<reference evidence="3 4" key="1">
    <citation type="journal article" date="2010" name="Stand. Genomic Sci.">
        <title>Complete genome sequence of Aminobacterium colombiense type strain (ALA-1).</title>
        <authorList>
            <person name="Chertkov O."/>
            <person name="Sikorski J."/>
            <person name="Brambilla E."/>
            <person name="Lapidus A."/>
            <person name="Copeland A."/>
            <person name="Glavina Del Rio T."/>
            <person name="Nolan M."/>
            <person name="Lucas S."/>
            <person name="Tice H."/>
            <person name="Cheng J.F."/>
            <person name="Han C."/>
            <person name="Detter J.C."/>
            <person name="Bruce D."/>
            <person name="Tapia R."/>
            <person name="Goodwin L."/>
            <person name="Pitluck S."/>
            <person name="Liolios K."/>
            <person name="Ivanova N."/>
            <person name="Mavromatis K."/>
            <person name="Ovchinnikova G."/>
            <person name="Pati A."/>
            <person name="Chen A."/>
            <person name="Palaniappan K."/>
            <person name="Land M."/>
            <person name="Hauser L."/>
            <person name="Chang Y.J."/>
            <person name="Jeffries C.D."/>
            <person name="Spring S."/>
            <person name="Rohde M."/>
            <person name="Goker M."/>
            <person name="Bristow J."/>
            <person name="Eisen J.A."/>
            <person name="Markowitz V."/>
            <person name="Hugenholtz P."/>
            <person name="Kyrpides N.C."/>
            <person name="Klenk H.P."/>
        </authorList>
    </citation>
    <scope>NUCLEOTIDE SEQUENCE [LARGE SCALE GENOMIC DNA]</scope>
    <source>
        <strain evidence="4">DSM 12261 / ALA-1</strain>
    </source>
</reference>
<dbReference type="AlphaFoldDB" id="D5EGC1"/>
<keyword evidence="1" id="KW-0328">Glycosyltransferase</keyword>
<proteinExistence type="predicted"/>
<dbReference type="GO" id="GO:0009244">
    <property type="term" value="P:lipopolysaccharide core region biosynthetic process"/>
    <property type="evidence" value="ECO:0007669"/>
    <property type="project" value="TreeGrafter"/>
</dbReference>
<keyword evidence="2 3" id="KW-0808">Transferase</keyword>
<evidence type="ECO:0000313" key="3">
    <source>
        <dbReference type="EMBL" id="ADE57603.1"/>
    </source>
</evidence>
<dbReference type="EMBL" id="CP001997">
    <property type="protein sequence ID" value="ADE57603.1"/>
    <property type="molecule type" value="Genomic_DNA"/>
</dbReference>
<protein>
    <submittedName>
        <fullName evidence="3">Glycosyl transferase family 9</fullName>
    </submittedName>
</protein>
<evidence type="ECO:0000256" key="2">
    <source>
        <dbReference type="ARBA" id="ARBA00022679"/>
    </source>
</evidence>
<dbReference type="eggNOG" id="COG0859">
    <property type="taxonomic scope" value="Bacteria"/>
</dbReference>
<dbReference type="STRING" id="572547.Amico_1486"/>
<dbReference type="OrthoDB" id="9797795at2"/>
<dbReference type="Proteomes" id="UP000002366">
    <property type="component" value="Chromosome"/>
</dbReference>
<dbReference type="GO" id="GO:0008713">
    <property type="term" value="F:ADP-heptose-lipopolysaccharide heptosyltransferase activity"/>
    <property type="evidence" value="ECO:0007669"/>
    <property type="project" value="TreeGrafter"/>
</dbReference>
<dbReference type="InterPro" id="IPR051199">
    <property type="entry name" value="LPS_LOS_Heptosyltrfase"/>
</dbReference>
<keyword evidence="4" id="KW-1185">Reference proteome</keyword>
<dbReference type="PANTHER" id="PTHR30160">
    <property type="entry name" value="TETRAACYLDISACCHARIDE 4'-KINASE-RELATED"/>
    <property type="match status" value="1"/>
</dbReference>
<evidence type="ECO:0000313" key="4">
    <source>
        <dbReference type="Proteomes" id="UP000002366"/>
    </source>
</evidence>
<evidence type="ECO:0000256" key="1">
    <source>
        <dbReference type="ARBA" id="ARBA00022676"/>
    </source>
</evidence>
<dbReference type="HOGENOM" id="CLU_038371_0_0_0"/>
<organism evidence="3 4">
    <name type="scientific">Aminobacterium colombiense (strain DSM 12261 / ALA-1)</name>
    <dbReference type="NCBI Taxonomy" id="572547"/>
    <lineage>
        <taxon>Bacteria</taxon>
        <taxon>Thermotogati</taxon>
        <taxon>Synergistota</taxon>
        <taxon>Synergistia</taxon>
        <taxon>Synergistales</taxon>
        <taxon>Aminobacteriaceae</taxon>
        <taxon>Aminobacterium</taxon>
    </lineage>
</organism>
<dbReference type="InterPro" id="IPR002201">
    <property type="entry name" value="Glyco_trans_9"/>
</dbReference>
<dbReference type="GO" id="GO:0005829">
    <property type="term" value="C:cytosol"/>
    <property type="evidence" value="ECO:0007669"/>
    <property type="project" value="TreeGrafter"/>
</dbReference>
<dbReference type="CAZy" id="GT9">
    <property type="family name" value="Glycosyltransferase Family 9"/>
</dbReference>
<dbReference type="Gene3D" id="3.40.50.2000">
    <property type="entry name" value="Glycogen Phosphorylase B"/>
    <property type="match status" value="2"/>
</dbReference>
<name>D5EGC1_AMICL</name>
<dbReference type="RefSeq" id="WP_013048866.1">
    <property type="nucleotide sequence ID" value="NC_014011.1"/>
</dbReference>
<dbReference type="SUPFAM" id="SSF53756">
    <property type="entry name" value="UDP-Glycosyltransferase/glycogen phosphorylase"/>
    <property type="match status" value="1"/>
</dbReference>
<dbReference type="Pfam" id="PF01075">
    <property type="entry name" value="Glyco_transf_9"/>
    <property type="match status" value="1"/>
</dbReference>
<gene>
    <name evidence="3" type="ordered locus">Amico_1486</name>
</gene>
<accession>D5EGC1</accession>
<dbReference type="CDD" id="cd03789">
    <property type="entry name" value="GT9_LPS_heptosyltransferase"/>
    <property type="match status" value="1"/>
</dbReference>
<dbReference type="PANTHER" id="PTHR30160:SF1">
    <property type="entry name" value="LIPOPOLYSACCHARIDE 1,2-N-ACETYLGLUCOSAMINETRANSFERASE-RELATED"/>
    <property type="match status" value="1"/>
</dbReference>
<dbReference type="KEGG" id="aco:Amico_1486"/>
<sequence>MRIDPAHISRVLVIGLSCIGDMLLSMPGINNLKHYLPKARFTLWAGPTVVNVFKHDPMWSDLVPYDRWSPTSEFYGFKGRLRALRIMRKGHFDLVVDLRETLMPLFIGARYAPLLLLKRPFLPKTIHEAERVIQKIYALGVPIVSRSMSYYVPEEERQYAEETLLSFPQKKLVIANPGGREHKRWPVENVIELSQRLIEKRQCLIGIMGYTEEEQTIASRIVKSLPSDYTLNLFGRVPMPRIAAILQKADLFVTNDSGPLHLASAMGTPTVAIYGPSLPDRFGPWGNRHIVLLPQLPCAPCDEGKKCLLGNRLKCLGHISVEDALQACDNLLK</sequence>